<dbReference type="AlphaFoldDB" id="A0A0C2XYC0"/>
<dbReference type="OrthoDB" id="3349377at2759"/>
<dbReference type="HOGENOM" id="CLU_035509_6_1_1"/>
<feature type="transmembrane region" description="Helical" evidence="1">
    <location>
        <begin position="83"/>
        <end position="103"/>
    </location>
</feature>
<proteinExistence type="predicted"/>
<dbReference type="EMBL" id="KN831777">
    <property type="protein sequence ID" value="KIM42603.1"/>
    <property type="molecule type" value="Genomic_DNA"/>
</dbReference>
<evidence type="ECO:0000313" key="3">
    <source>
        <dbReference type="EMBL" id="KIM42603.1"/>
    </source>
</evidence>
<evidence type="ECO:0000313" key="4">
    <source>
        <dbReference type="Proteomes" id="UP000053424"/>
    </source>
</evidence>
<name>A0A0C2XYC0_HEBCY</name>
<feature type="transmembrane region" description="Helical" evidence="1">
    <location>
        <begin position="158"/>
        <end position="177"/>
    </location>
</feature>
<reference evidence="3 4" key="1">
    <citation type="submission" date="2014-04" db="EMBL/GenBank/DDBJ databases">
        <authorList>
            <consortium name="DOE Joint Genome Institute"/>
            <person name="Kuo A."/>
            <person name="Gay G."/>
            <person name="Dore J."/>
            <person name="Kohler A."/>
            <person name="Nagy L.G."/>
            <person name="Floudas D."/>
            <person name="Copeland A."/>
            <person name="Barry K.W."/>
            <person name="Cichocki N."/>
            <person name="Veneault-Fourrey C."/>
            <person name="LaButti K."/>
            <person name="Lindquist E.A."/>
            <person name="Lipzen A."/>
            <person name="Lundell T."/>
            <person name="Morin E."/>
            <person name="Murat C."/>
            <person name="Sun H."/>
            <person name="Tunlid A."/>
            <person name="Henrissat B."/>
            <person name="Grigoriev I.V."/>
            <person name="Hibbett D.S."/>
            <person name="Martin F."/>
            <person name="Nordberg H.P."/>
            <person name="Cantor M.N."/>
            <person name="Hua S.X."/>
        </authorList>
    </citation>
    <scope>NUCLEOTIDE SEQUENCE [LARGE SCALE GENOMIC DNA]</scope>
    <source>
        <strain evidence="4">h7</strain>
    </source>
</reference>
<sequence>MIPLTAAHIAKLRVHFVPRYVTFATLSWVIQDYFITLEDEVTYFWSRKPGFGAFIFVWMRYYTIFLVVFDTLGFFVISGPKSVTINAVLSAISLWSVEIIMQVRIYLLFDRSKRVAFVNGALFAISVGFFVWIKVVNALHAIGPRPKRGDCSTRDTRWAQWLPDTVFELVLFGMAVYKALASYAENVKLNGRQPLSAILLHGNIAYFFVVACVLVLSNLMLVCSTHIPYLGLGSVSFHIYPSLRLYTFAHSYSSSRITSCVV</sequence>
<keyword evidence="1" id="KW-0812">Transmembrane</keyword>
<keyword evidence="1" id="KW-1133">Transmembrane helix</keyword>
<feature type="transmembrane region" description="Helical" evidence="1">
    <location>
        <begin position="53"/>
        <end position="77"/>
    </location>
</feature>
<evidence type="ECO:0000259" key="2">
    <source>
        <dbReference type="Pfam" id="PF20151"/>
    </source>
</evidence>
<feature type="transmembrane region" description="Helical" evidence="1">
    <location>
        <begin position="115"/>
        <end position="138"/>
    </location>
</feature>
<dbReference type="Pfam" id="PF20151">
    <property type="entry name" value="DUF6533"/>
    <property type="match status" value="1"/>
</dbReference>
<accession>A0A0C2XYC0</accession>
<feature type="transmembrane region" description="Helical" evidence="1">
    <location>
        <begin position="198"/>
        <end position="221"/>
    </location>
</feature>
<reference evidence="4" key="2">
    <citation type="submission" date="2015-01" db="EMBL/GenBank/DDBJ databases">
        <title>Evolutionary Origins and Diversification of the Mycorrhizal Mutualists.</title>
        <authorList>
            <consortium name="DOE Joint Genome Institute"/>
            <consortium name="Mycorrhizal Genomics Consortium"/>
            <person name="Kohler A."/>
            <person name="Kuo A."/>
            <person name="Nagy L.G."/>
            <person name="Floudas D."/>
            <person name="Copeland A."/>
            <person name="Barry K.W."/>
            <person name="Cichocki N."/>
            <person name="Veneault-Fourrey C."/>
            <person name="LaButti K."/>
            <person name="Lindquist E.A."/>
            <person name="Lipzen A."/>
            <person name="Lundell T."/>
            <person name="Morin E."/>
            <person name="Murat C."/>
            <person name="Riley R."/>
            <person name="Ohm R."/>
            <person name="Sun H."/>
            <person name="Tunlid A."/>
            <person name="Henrissat B."/>
            <person name="Grigoriev I.V."/>
            <person name="Hibbett D.S."/>
            <person name="Martin F."/>
        </authorList>
    </citation>
    <scope>NUCLEOTIDE SEQUENCE [LARGE SCALE GENOMIC DNA]</scope>
    <source>
        <strain evidence="4">h7</strain>
    </source>
</reference>
<feature type="domain" description="DUF6533" evidence="2">
    <location>
        <begin position="20"/>
        <end position="65"/>
    </location>
</feature>
<dbReference type="InterPro" id="IPR045340">
    <property type="entry name" value="DUF6533"/>
</dbReference>
<protein>
    <recommendedName>
        <fullName evidence="2">DUF6533 domain-containing protein</fullName>
    </recommendedName>
</protein>
<evidence type="ECO:0000256" key="1">
    <source>
        <dbReference type="SAM" id="Phobius"/>
    </source>
</evidence>
<organism evidence="3 4">
    <name type="scientific">Hebeloma cylindrosporum</name>
    <dbReference type="NCBI Taxonomy" id="76867"/>
    <lineage>
        <taxon>Eukaryota</taxon>
        <taxon>Fungi</taxon>
        <taxon>Dikarya</taxon>
        <taxon>Basidiomycota</taxon>
        <taxon>Agaricomycotina</taxon>
        <taxon>Agaricomycetes</taxon>
        <taxon>Agaricomycetidae</taxon>
        <taxon>Agaricales</taxon>
        <taxon>Agaricineae</taxon>
        <taxon>Hymenogastraceae</taxon>
        <taxon>Hebeloma</taxon>
    </lineage>
</organism>
<dbReference type="Proteomes" id="UP000053424">
    <property type="component" value="Unassembled WGS sequence"/>
</dbReference>
<keyword evidence="4" id="KW-1185">Reference proteome</keyword>
<gene>
    <name evidence="3" type="ORF">M413DRAFT_120506</name>
</gene>
<keyword evidence="1" id="KW-0472">Membrane</keyword>